<dbReference type="NCBIfam" id="NF005926">
    <property type="entry name" value="PRK07940.1"/>
    <property type="match status" value="1"/>
</dbReference>
<evidence type="ECO:0000313" key="2">
    <source>
        <dbReference type="Proteomes" id="UP000269438"/>
    </source>
</evidence>
<reference evidence="1 2" key="1">
    <citation type="submission" date="2018-10" db="EMBL/GenBank/DDBJ databases">
        <authorList>
            <person name="Li J."/>
        </authorList>
    </citation>
    <scope>NUCLEOTIDE SEQUENCE [LARGE SCALE GENOMIC DNA]</scope>
    <source>
        <strain evidence="1 2">JCM 11654</strain>
    </source>
</reference>
<comment type="caution">
    <text evidence="1">The sequence shown here is derived from an EMBL/GenBank/DDBJ whole genome shotgun (WGS) entry which is preliminary data.</text>
</comment>
<dbReference type="GO" id="GO:0003887">
    <property type="term" value="F:DNA-directed DNA polymerase activity"/>
    <property type="evidence" value="ECO:0007669"/>
    <property type="project" value="UniProtKB-EC"/>
</dbReference>
<dbReference type="SUPFAM" id="SSF52540">
    <property type="entry name" value="P-loop containing nucleoside triphosphate hydrolases"/>
    <property type="match status" value="1"/>
</dbReference>
<dbReference type="InterPro" id="IPR027417">
    <property type="entry name" value="P-loop_NTPase"/>
</dbReference>
<dbReference type="InterPro" id="IPR008921">
    <property type="entry name" value="DNA_pol3_clamp-load_cplx_C"/>
</dbReference>
<evidence type="ECO:0000313" key="1">
    <source>
        <dbReference type="EMBL" id="RLP78908.1"/>
    </source>
</evidence>
<sequence>MSVWDEIVGQPEAVATLRAAAGGTADGGNTMTHAWLITGPPGSGRSNLAYAFATALLSTHVDGDPDTIAQVTARSHPDLTALSTTAMTIKIEDVRETVRRSYYAPSISRYRVVIVEDADRMIERTSNTLLKALEEPPAETVWILCAPSEADLLPTIRSRVRSVRLRTPSVADIAELLHTRDGIDRDLAEQSARLAQSHIGMARRLATDADARARREDTLRSVLDIRDVSDAVVMAQRLVDIAGADAKAYTGERDEQERERVLRSLGVEPGGTIPPALRAPLRDLENDQKRRAKRGLIDGVDRILTDLLSLYRDLLMQQLGRVEGLINTELVREIREVAQSSTPETTLQTMEAIREARERIGANITPTLALEAMLVTAIR</sequence>
<dbReference type="PANTHER" id="PTHR11669">
    <property type="entry name" value="REPLICATION FACTOR C / DNA POLYMERASE III GAMMA-TAU SUBUNIT"/>
    <property type="match status" value="1"/>
</dbReference>
<dbReference type="RefSeq" id="WP_121689657.1">
    <property type="nucleotide sequence ID" value="NZ_RCUY01000016.1"/>
</dbReference>
<dbReference type="EC" id="2.7.7.7" evidence="1"/>
<gene>
    <name evidence="1" type="ORF">D9V34_17030</name>
</gene>
<name>A0A3L7AGU3_9MICO</name>
<dbReference type="GO" id="GO:0003677">
    <property type="term" value="F:DNA binding"/>
    <property type="evidence" value="ECO:0007669"/>
    <property type="project" value="InterPro"/>
</dbReference>
<keyword evidence="1" id="KW-0808">Transferase</keyword>
<dbReference type="AlphaFoldDB" id="A0A3L7AGU3"/>
<dbReference type="Proteomes" id="UP000269438">
    <property type="component" value="Unassembled WGS sequence"/>
</dbReference>
<keyword evidence="1" id="KW-0548">Nucleotidyltransferase</keyword>
<organism evidence="1 2">
    <name type="scientific">Mycetocola lacteus</name>
    <dbReference type="NCBI Taxonomy" id="76637"/>
    <lineage>
        <taxon>Bacteria</taxon>
        <taxon>Bacillati</taxon>
        <taxon>Actinomycetota</taxon>
        <taxon>Actinomycetes</taxon>
        <taxon>Micrococcales</taxon>
        <taxon>Microbacteriaceae</taxon>
        <taxon>Mycetocola</taxon>
    </lineage>
</organism>
<dbReference type="OrthoDB" id="9809531at2"/>
<dbReference type="SUPFAM" id="SSF48019">
    <property type="entry name" value="post-AAA+ oligomerization domain-like"/>
    <property type="match status" value="1"/>
</dbReference>
<dbReference type="Gene3D" id="3.40.50.300">
    <property type="entry name" value="P-loop containing nucleotide triphosphate hydrolases"/>
    <property type="match status" value="1"/>
</dbReference>
<dbReference type="PANTHER" id="PTHR11669:SF8">
    <property type="entry name" value="DNA POLYMERASE III SUBUNIT DELTA"/>
    <property type="match status" value="1"/>
</dbReference>
<keyword evidence="2" id="KW-1185">Reference proteome</keyword>
<dbReference type="InterPro" id="IPR050238">
    <property type="entry name" value="DNA_Rep/Repair_Clamp_Loader"/>
</dbReference>
<proteinExistence type="predicted"/>
<dbReference type="EMBL" id="RCUY01000016">
    <property type="protein sequence ID" value="RLP78908.1"/>
    <property type="molecule type" value="Genomic_DNA"/>
</dbReference>
<dbReference type="Pfam" id="PF13177">
    <property type="entry name" value="DNA_pol3_delta2"/>
    <property type="match status" value="1"/>
</dbReference>
<protein>
    <submittedName>
        <fullName evidence="1">DNA polymerase III subunit delta</fullName>
        <ecNumber evidence="1">2.7.7.7</ecNumber>
    </submittedName>
</protein>
<accession>A0A3L7AGU3</accession>
<dbReference type="GO" id="GO:0006261">
    <property type="term" value="P:DNA-templated DNA replication"/>
    <property type="evidence" value="ECO:0007669"/>
    <property type="project" value="TreeGrafter"/>
</dbReference>